<evidence type="ECO:0000313" key="6">
    <source>
        <dbReference type="EMBL" id="QCI85559.1"/>
    </source>
</evidence>
<evidence type="ECO:0000313" key="7">
    <source>
        <dbReference type="Proteomes" id="UP000298615"/>
    </source>
</evidence>
<dbReference type="OrthoDB" id="9802667at2"/>
<dbReference type="GO" id="GO:0008675">
    <property type="term" value="F:2-dehydro-3-deoxy-phosphogluconate aldolase activity"/>
    <property type="evidence" value="ECO:0007669"/>
    <property type="project" value="UniProtKB-EC"/>
</dbReference>
<dbReference type="PANTHER" id="PTHR30246:SF1">
    <property type="entry name" value="2-DEHYDRO-3-DEOXY-6-PHOSPHOGALACTONATE ALDOLASE-RELATED"/>
    <property type="match status" value="1"/>
</dbReference>
<comment type="subunit">
    <text evidence="3">Homotrimer.</text>
</comment>
<dbReference type="InterPro" id="IPR031338">
    <property type="entry name" value="KDPG/KHG_AS_2"/>
</dbReference>
<evidence type="ECO:0000256" key="4">
    <source>
        <dbReference type="ARBA" id="ARBA00023239"/>
    </source>
</evidence>
<evidence type="ECO:0000256" key="2">
    <source>
        <dbReference type="ARBA" id="ARBA00006906"/>
    </source>
</evidence>
<evidence type="ECO:0000256" key="3">
    <source>
        <dbReference type="ARBA" id="ARBA00011233"/>
    </source>
</evidence>
<proteinExistence type="inferred from homology"/>
<dbReference type="EC" id="4.1.2.14" evidence="6"/>
<dbReference type="Gene3D" id="3.20.20.70">
    <property type="entry name" value="Aldolase class I"/>
    <property type="match status" value="1"/>
</dbReference>
<comment type="pathway">
    <text evidence="1">Carbohydrate acid metabolism.</text>
</comment>
<dbReference type="InterPro" id="IPR000887">
    <property type="entry name" value="Aldlse_KDPG_KHG"/>
</dbReference>
<dbReference type="RefSeq" id="WP_136952405.1">
    <property type="nucleotide sequence ID" value="NZ_CP039712.1"/>
</dbReference>
<dbReference type="KEGG" id="vao:FA707_00605"/>
<dbReference type="EMBL" id="CP039712">
    <property type="protein sequence ID" value="QCI85559.1"/>
    <property type="molecule type" value="Genomic_DNA"/>
</dbReference>
<name>A0A4D7CN79_9ENTE</name>
<dbReference type="NCBIfam" id="TIGR01182">
    <property type="entry name" value="eda"/>
    <property type="match status" value="1"/>
</dbReference>
<dbReference type="Pfam" id="PF01081">
    <property type="entry name" value="Aldolase"/>
    <property type="match status" value="1"/>
</dbReference>
<evidence type="ECO:0000256" key="1">
    <source>
        <dbReference type="ARBA" id="ARBA00004761"/>
    </source>
</evidence>
<keyword evidence="4 6" id="KW-0456">Lyase</keyword>
<dbReference type="Proteomes" id="UP000298615">
    <property type="component" value="Chromosome"/>
</dbReference>
<evidence type="ECO:0000256" key="5">
    <source>
        <dbReference type="ARBA" id="ARBA00023277"/>
    </source>
</evidence>
<organism evidence="6 7">
    <name type="scientific">Vagococcus zengguangii</name>
    <dbReference type="NCBI Taxonomy" id="2571750"/>
    <lineage>
        <taxon>Bacteria</taxon>
        <taxon>Bacillati</taxon>
        <taxon>Bacillota</taxon>
        <taxon>Bacilli</taxon>
        <taxon>Lactobacillales</taxon>
        <taxon>Enterococcaceae</taxon>
        <taxon>Vagococcus</taxon>
    </lineage>
</organism>
<dbReference type="SUPFAM" id="SSF51569">
    <property type="entry name" value="Aldolase"/>
    <property type="match status" value="1"/>
</dbReference>
<protein>
    <submittedName>
        <fullName evidence="6">Bifunctional 4-hydroxy-2-oxoglutarate aldolase/2-dehydro-3-deoxy-phosphogluconate aldolase</fullName>
        <ecNumber evidence="6">4.1.2.14</ecNumber>
        <ecNumber evidence="6">4.1.3.16</ecNumber>
    </submittedName>
</protein>
<keyword evidence="5" id="KW-0119">Carbohydrate metabolism</keyword>
<keyword evidence="7" id="KW-1185">Reference proteome</keyword>
<gene>
    <name evidence="6" type="primary">eda</name>
    <name evidence="6" type="ORF">FA707_00605</name>
</gene>
<dbReference type="AlphaFoldDB" id="A0A4D7CN79"/>
<dbReference type="EC" id="4.1.3.16" evidence="6"/>
<dbReference type="PANTHER" id="PTHR30246">
    <property type="entry name" value="2-KETO-3-DEOXY-6-PHOSPHOGLUCONATE ALDOLASE"/>
    <property type="match status" value="1"/>
</dbReference>
<dbReference type="InterPro" id="IPR013785">
    <property type="entry name" value="Aldolase_TIM"/>
</dbReference>
<sequence length="213" mass="23354">MKNTSENLLEQLASTQLLPLYTVNNLTYLDKLEHLLVTNDIRFIEVTFRTKLVLPAIEKLSASGNLIVGAGTVRTLAEAKAAVEHGAKFIVSPVVIPEVIAYCLENDILIVPGVATPSDIQKAVECGIKTVKFFPADIYGGLNAINALSGPYYDVNFLPTGGINQKNFCDYLNNEKVIAVGGSFIISEKELMQENNQLLEDKLTELLDKLKNK</sequence>
<dbReference type="PROSITE" id="PS00160">
    <property type="entry name" value="ALDOLASE_KDPG_KHG_2"/>
    <property type="match status" value="1"/>
</dbReference>
<dbReference type="CDD" id="cd00452">
    <property type="entry name" value="KDPG_aldolase"/>
    <property type="match status" value="1"/>
</dbReference>
<reference evidence="6 7" key="1">
    <citation type="submission" date="2019-04" db="EMBL/GenBank/DDBJ databases">
        <title>Vagococcus sp. nov., isolated from faeces of yaks (Bos grunniens).</title>
        <authorList>
            <person name="Ge Y."/>
        </authorList>
    </citation>
    <scope>NUCLEOTIDE SEQUENCE [LARGE SCALE GENOMIC DNA]</scope>
    <source>
        <strain evidence="6 7">MN-17</strain>
    </source>
</reference>
<dbReference type="GO" id="GO:0008700">
    <property type="term" value="F:(R,S)-4-hydroxy-2-oxoglutarate aldolase activity"/>
    <property type="evidence" value="ECO:0007669"/>
    <property type="project" value="UniProtKB-EC"/>
</dbReference>
<accession>A0A4D7CN79</accession>
<comment type="similarity">
    <text evidence="2">Belongs to the KHG/KDPG aldolase family.</text>
</comment>